<dbReference type="PANTHER" id="PTHR43143:SF5">
    <property type="entry name" value="SECRETED PROTEIN"/>
    <property type="match status" value="1"/>
</dbReference>
<evidence type="ECO:0008006" key="7">
    <source>
        <dbReference type="Google" id="ProtNLM"/>
    </source>
</evidence>
<evidence type="ECO:0000256" key="1">
    <source>
        <dbReference type="SAM" id="MobiDB-lite"/>
    </source>
</evidence>
<feature type="region of interest" description="Disordered" evidence="1">
    <location>
        <begin position="2200"/>
        <end position="2242"/>
    </location>
</feature>
<dbReference type="Gene3D" id="2.60.40.10">
    <property type="entry name" value="Immunoglobulins"/>
    <property type="match status" value="1"/>
</dbReference>
<evidence type="ECO:0000313" key="5">
    <source>
        <dbReference type="EMBL" id="MBB3114566.1"/>
    </source>
</evidence>
<dbReference type="InterPro" id="IPR029052">
    <property type="entry name" value="Metallo-depent_PP-like"/>
</dbReference>
<organism evidence="5 6">
    <name type="scientific">Paenibacillus phyllosphaerae</name>
    <dbReference type="NCBI Taxonomy" id="274593"/>
    <lineage>
        <taxon>Bacteria</taxon>
        <taxon>Bacillati</taxon>
        <taxon>Bacillota</taxon>
        <taxon>Bacilli</taxon>
        <taxon>Bacillales</taxon>
        <taxon>Paenibacillaceae</taxon>
        <taxon>Paenibacillus</taxon>
    </lineage>
</organism>
<dbReference type="RefSeq" id="WP_183604599.1">
    <property type="nucleotide sequence ID" value="NZ_JACHXK010000035.1"/>
</dbReference>
<gene>
    <name evidence="5" type="ORF">FHS18_006687</name>
</gene>
<reference evidence="5 6" key="1">
    <citation type="submission" date="2020-08" db="EMBL/GenBank/DDBJ databases">
        <title>Genomic Encyclopedia of Type Strains, Phase III (KMG-III): the genomes of soil and plant-associated and newly described type strains.</title>
        <authorList>
            <person name="Whitman W."/>
        </authorList>
    </citation>
    <scope>NUCLEOTIDE SEQUENCE [LARGE SCALE GENOMIC DNA]</scope>
    <source>
        <strain evidence="5 6">CECT 5862</strain>
    </source>
</reference>
<feature type="chain" id="PRO_5031315497" description="Metallophosphoesterase" evidence="2">
    <location>
        <begin position="25"/>
        <end position="2606"/>
    </location>
</feature>
<keyword evidence="2" id="KW-0732">Signal</keyword>
<evidence type="ECO:0000313" key="6">
    <source>
        <dbReference type="Proteomes" id="UP000570361"/>
    </source>
</evidence>
<evidence type="ECO:0000256" key="2">
    <source>
        <dbReference type="SAM" id="SignalP"/>
    </source>
</evidence>
<dbReference type="PROSITE" id="PS51841">
    <property type="entry name" value="LTD"/>
    <property type="match status" value="3"/>
</dbReference>
<feature type="domain" description="SLH" evidence="3">
    <location>
        <begin position="2483"/>
        <end position="2546"/>
    </location>
</feature>
<dbReference type="EMBL" id="JACHXK010000035">
    <property type="protein sequence ID" value="MBB3114566.1"/>
    <property type="molecule type" value="Genomic_DNA"/>
</dbReference>
<feature type="signal peptide" evidence="2">
    <location>
        <begin position="1"/>
        <end position="24"/>
    </location>
</feature>
<dbReference type="PROSITE" id="PS51272">
    <property type="entry name" value="SLH"/>
    <property type="match status" value="3"/>
</dbReference>
<name>A0A7W5FRH9_9BACL</name>
<feature type="domain" description="SLH" evidence="3">
    <location>
        <begin position="2423"/>
        <end position="2482"/>
    </location>
</feature>
<dbReference type="InterPro" id="IPR001322">
    <property type="entry name" value="Lamin_tail_dom"/>
</dbReference>
<accession>A0A7W5FRH9</accession>
<keyword evidence="6" id="KW-1185">Reference proteome</keyword>
<dbReference type="SUPFAM" id="SSF56300">
    <property type="entry name" value="Metallo-dependent phosphatases"/>
    <property type="match status" value="1"/>
</dbReference>
<evidence type="ECO:0000259" key="4">
    <source>
        <dbReference type="PROSITE" id="PS51841"/>
    </source>
</evidence>
<dbReference type="Pfam" id="PF00395">
    <property type="entry name" value="SLH"/>
    <property type="match status" value="3"/>
</dbReference>
<dbReference type="GO" id="GO:0016787">
    <property type="term" value="F:hydrolase activity"/>
    <property type="evidence" value="ECO:0007669"/>
    <property type="project" value="InterPro"/>
</dbReference>
<dbReference type="Pfam" id="PF00149">
    <property type="entry name" value="Metallophos"/>
    <property type="match status" value="1"/>
</dbReference>
<dbReference type="InterPro" id="IPR001119">
    <property type="entry name" value="SLH_dom"/>
</dbReference>
<comment type="caution">
    <text evidence="5">The sequence shown here is derived from an EMBL/GenBank/DDBJ whole genome shotgun (WGS) entry which is preliminary data.</text>
</comment>
<dbReference type="InterPro" id="IPR013783">
    <property type="entry name" value="Ig-like_fold"/>
</dbReference>
<feature type="domain" description="LTD" evidence="4">
    <location>
        <begin position="174"/>
        <end position="330"/>
    </location>
</feature>
<dbReference type="Proteomes" id="UP000570361">
    <property type="component" value="Unassembled WGS sequence"/>
</dbReference>
<feature type="domain" description="LTD" evidence="4">
    <location>
        <begin position="742"/>
        <end position="917"/>
    </location>
</feature>
<dbReference type="Pfam" id="PF00932">
    <property type="entry name" value="LTD"/>
    <property type="match status" value="2"/>
</dbReference>
<feature type="region of interest" description="Disordered" evidence="1">
    <location>
        <begin position="150"/>
        <end position="172"/>
    </location>
</feature>
<dbReference type="Gene3D" id="3.60.21.10">
    <property type="match status" value="1"/>
</dbReference>
<dbReference type="InterPro" id="IPR004843">
    <property type="entry name" value="Calcineurin-like_PHP"/>
</dbReference>
<protein>
    <recommendedName>
        <fullName evidence="7">Metallophosphoesterase</fullName>
    </recommendedName>
</protein>
<feature type="domain" description="LTD" evidence="4">
    <location>
        <begin position="1058"/>
        <end position="1215"/>
    </location>
</feature>
<feature type="domain" description="SLH" evidence="3">
    <location>
        <begin position="2549"/>
        <end position="2606"/>
    </location>
</feature>
<sequence length="2606" mass="281858">MNRVKRWTAGCMTAVLVVTGSAGGAVPWLSVQSAYAEEAASALPIVAYEKKTDSTVPQDVPVALSVFTETALVSATLYYRNGKAEAFDSMPMTIGEPVDGYAPVTGVIPQQAMLDAASIDYYFEIGNANGVTRSPAKDDAAYDLVIEQPAEPVEPEMPANTDPESEPELEGDLATSQLAAATTPSLLITEIVFNAPNTGEKSEYIEVYNNSAAAANLSDYYVYYENFDGTKSYQWRLPSQELGPWQTVALLGKSSNLATVNSDYGVTLTEQQIAIMIQDSGNLINTGTYTAQIRTVADHQILSSARYNDATISNTESGDDQDKTSVTYKFNPDSGAMERWFNFGVPTPGTVLAGQVPDPVAADPSALAVITHTPIGTTPLQEATVTASVSSPSALQSATLYFKDSGQQVYKSIEMAIEPGENTYTLSGTIGLSAIHYSANMDYYLTVVNGEGLARSESYKLTVDRGNPNLLITEIVFNAPGDEESEFIEVYNNSAETIKLSDYYVYYENYNGTTTYKWLLPEDKELAPWQSIVLLRKISSLSLVNSAYGVSLTESQIALMKQDSGNLVNTGTYMASIKSIADDRTISSARYNDIAIGPKDVTDSGDRTSVLYHYQAGAMMAKLVSKQTPTPGTLLDGQVPLPQVEDPTKLPAVTYEPAVTSTTPQDVTVTAAVTSVSELKNARMFYKAEFETFYNIVQMTVTKKEDGTYTVSAVIPASAMAAAGKIEYYFMIENETGVTQNPSGTGAAYALNVEREGEPSYLLITEMVFNGPNVNGVDIPAWEYIELYNNSDKTISLQDYYIDYTDLNGVTQYIWQFKDNVRMEPGRTLVLRMEPTDDNGSVESFNTAYKLTGERMIAADDLVDLAGESSLANTSPRVVTIKTKSGLAVVSAAYNDTATTDNPAPDNLTDTSVTYLPNYVSSNMVKWGVKVAPTPGAVVAGQVPAVPVSLPGDYLPPVIEHTRAAGTIAAKDWPIAAQFKDDTAVTAAKLFYKTDLTADYVVLPMSLKEGSTYEAVVPAAALKGATKLYYYFEASDGVQSSVKKGVQDKPFEINVLESLSSIVPPLLITELVPDDVGSDAYEYIEVYNNSTQPVNLKDYQIVYGYYHGGTDKWDMTQDFELPAGETAVIWVQSDLSKGEPVSKFNAHWGVNLPQNRVMAIYSLGMNNASEGRIILAEDSHYAVDHARNPIVQAWFSVGIDEVDNDGTSVVYEYPKDGTTKMVKRSARMQATPGVLLEAQVPEQLVQVPDDTVKPTIEHAESTEEVPFGSLSFEATAKDDQLVKRISLFFKRDKDSAYKEVNMKRTAAGSNLFLSAEVNKALLLGAEQVNYYFEATDGQNIVRSNDYSLTFEDQGPLWVEFADGGILSGTAFIYGNTATAGETLNLSVDGAQLETKAAMHLTPTITYRADDMQASFKNGLFVNDELVTILPASTYYQQKYVDIPKHVLKPGENTIKITAGTAADPLEFGTATNNDDYRIEGVELLLPDGSSAAWTSARSKTLNANTFTAIDPADRHKVGDSSGYVEYIEITFNVPASMFDSVYAELDTTALTDGEHAFQLSAASGNVTETAVVDNTAPTFDSFSIEDGKLYSGAIELQAAISDALAGVASVTATLDGKPIELPVTVQASELFVGEHIFAVTATDNAGNTTTRKGVFETEEEAPNSPFNPTPAEGATNISRQAVLSVTANDPNGGQVDVTFGQGYRYDFNEQSDIAAYANAVDREPPLELNPAGEAAFTAEAKALVAKQDGEYFVTDANGLFPYQRYEFKLDQDAKGIADIEVVWKGHSLAGRQVTMYTWNYTTGKWEAAARGVGAEDFELRATVAANEMVRDQAIQVLIQDMIVDQAAAEPADDPDGDGKFTFAFSTDTQYYADSYPDIFRSQMEYVAAMKDELDIRYLIHTGDIVDDWDRPDEWAVADESFKVIEEAGLPYGVVAGNHDVNHANADYTEYWKYFGRDRFEVQPTYGDDLNNNRDHYDLVSANGQDFLIMYLGWNVQEDTVKWANDILQKYPDRYAIIGTHEYISPSGAYSGQGQMIWDEIVAKNANVKLVLCGHIHGVGYNVKHLEDGRVVVEMLADYQSGPMGGQGYMRFLEFDPAKEQIQVKTYSPYMNDYNYYEDGSDEFTIPFVTQDPAKQVATDYIGVNLYGTKTIGTKQTIQSDGAASVTWSGLAANSDYYWYAKATDQAGTSTLSPIWKFTTGTSGGSSGGSNPDGGNSGGNNSGNTGSGNDGGDGSQTNPSTGSEWTRLTAADIAASGDTVQLTDNGTSEGIVFTAEALQAIGQRNVTIRLANGSVITISAAKLSELAGKLGSGEELYVSTKLPSSQAINQAAAQYGTSRKASFTIAGDFLELGFGKRGGDSATESPLTAPVTIELAASGVSDERLAGIYRIAEDGTVAFIGGTYQDGRYTATVEQAGTYVVLAYSKLYTDVKPEHWAYSYVQLLSFEGVTTGITDNTFGAAQTTTRAEFVTLLARAFRLQPSTGSLSFRDVEAGSWYAEAVQAAYEAGIVQGISADRFEPGQEITREEMVVMVIRALELRSGTIAAAGSGASFADGEQISAWAKDAVSKAIELGLISGKGNNNFDPHGMASRAETAKVIALMLEHMQ</sequence>
<feature type="compositionally biased region" description="Gly residues" evidence="1">
    <location>
        <begin position="2201"/>
        <end position="2233"/>
    </location>
</feature>
<proteinExistence type="predicted"/>
<dbReference type="InterPro" id="IPR036415">
    <property type="entry name" value="Lamin_tail_dom_sf"/>
</dbReference>
<evidence type="ECO:0000259" key="3">
    <source>
        <dbReference type="PROSITE" id="PS51272"/>
    </source>
</evidence>
<dbReference type="SUPFAM" id="SSF74853">
    <property type="entry name" value="Lamin A/C globular tail domain"/>
    <property type="match status" value="4"/>
</dbReference>
<dbReference type="PANTHER" id="PTHR43143">
    <property type="entry name" value="METALLOPHOSPHOESTERASE, CALCINEURIN SUPERFAMILY"/>
    <property type="match status" value="1"/>
</dbReference>
<dbReference type="InterPro" id="IPR051918">
    <property type="entry name" value="STPP_CPPED1"/>
</dbReference>